<proteinExistence type="inferred from homology"/>
<dbReference type="FunCoup" id="W3XLU3">
    <property type="interactions" value="274"/>
</dbReference>
<dbReference type="KEGG" id="pfy:PFICI_00861"/>
<dbReference type="eggNOG" id="KOG1209">
    <property type="taxonomic scope" value="Eukaryota"/>
</dbReference>
<sequence length="286" mass="30170">MQHNKHIVLVTGCTDGSAGAALARHFHIRGCRVFAAARSLDKMQSLADLGMDTLAMDVLQPAQITAAVDAVRSATGGRLDILVNNAAVFNLMPLADQDLDDARAMFNVNVFGMLAVTQAFLPLLTATAAVGGRPLVANVGSISAQAEPVFQGIYAASKAAVAAMSGVMRKELAPLGIRVVTIVSGAVATNFKQGNKPWRVPEGSLYSALAGDIESKQSAGSSYAMEPDDYAKKVVGDLLGVNPGPAIFRGRFSSAVWLLSWFGRYGMLDSMEIRDAGLNIVKYPEI</sequence>
<dbReference type="PRINTS" id="PR00081">
    <property type="entry name" value="GDHRDH"/>
</dbReference>
<dbReference type="EMBL" id="KI912109">
    <property type="protein sequence ID" value="ETS87033.1"/>
    <property type="molecule type" value="Genomic_DNA"/>
</dbReference>
<dbReference type="GO" id="GO:0006654">
    <property type="term" value="P:phosphatidic acid biosynthetic process"/>
    <property type="evidence" value="ECO:0007669"/>
    <property type="project" value="TreeGrafter"/>
</dbReference>
<dbReference type="InterPro" id="IPR020904">
    <property type="entry name" value="Sc_DH/Rdtase_CS"/>
</dbReference>
<dbReference type="InterPro" id="IPR002347">
    <property type="entry name" value="SDR_fam"/>
</dbReference>
<dbReference type="PANTHER" id="PTHR44169:SF3">
    <property type="entry name" value="SHORT-CHAIN DEHYDROGENASE SRDE"/>
    <property type="match status" value="1"/>
</dbReference>
<dbReference type="GO" id="GO:0005783">
    <property type="term" value="C:endoplasmic reticulum"/>
    <property type="evidence" value="ECO:0007669"/>
    <property type="project" value="TreeGrafter"/>
</dbReference>
<dbReference type="GO" id="GO:0004806">
    <property type="term" value="F:triacylglycerol lipase activity"/>
    <property type="evidence" value="ECO:0007669"/>
    <property type="project" value="TreeGrafter"/>
</dbReference>
<dbReference type="HOGENOM" id="CLU_010194_2_9_1"/>
<dbReference type="GO" id="GO:0005811">
    <property type="term" value="C:lipid droplet"/>
    <property type="evidence" value="ECO:0007669"/>
    <property type="project" value="TreeGrafter"/>
</dbReference>
<keyword evidence="3" id="KW-0560">Oxidoreductase</keyword>
<evidence type="ECO:0000313" key="5">
    <source>
        <dbReference type="EMBL" id="ETS87033.1"/>
    </source>
</evidence>
<gene>
    <name evidence="5" type="ORF">PFICI_00861</name>
</gene>
<reference evidence="6" key="1">
    <citation type="journal article" date="2015" name="BMC Genomics">
        <title>Genomic and transcriptomic analysis of the endophytic fungus Pestalotiopsis fici reveals its lifestyle and high potential for synthesis of natural products.</title>
        <authorList>
            <person name="Wang X."/>
            <person name="Zhang X."/>
            <person name="Liu L."/>
            <person name="Xiang M."/>
            <person name="Wang W."/>
            <person name="Sun X."/>
            <person name="Che Y."/>
            <person name="Guo L."/>
            <person name="Liu G."/>
            <person name="Guo L."/>
            <person name="Wang C."/>
            <person name="Yin W.B."/>
            <person name="Stadler M."/>
            <person name="Zhang X."/>
            <person name="Liu X."/>
        </authorList>
    </citation>
    <scope>NUCLEOTIDE SEQUENCE [LARGE SCALE GENOMIC DNA]</scope>
    <source>
        <strain evidence="6">W106-1 / CGMCC3.15140</strain>
    </source>
</reference>
<dbReference type="PRINTS" id="PR00080">
    <property type="entry name" value="SDRFAMILY"/>
</dbReference>
<dbReference type="SUPFAM" id="SSF51735">
    <property type="entry name" value="NAD(P)-binding Rossmann-fold domains"/>
    <property type="match status" value="1"/>
</dbReference>
<evidence type="ECO:0000256" key="2">
    <source>
        <dbReference type="ARBA" id="ARBA00022857"/>
    </source>
</evidence>
<dbReference type="InterPro" id="IPR036291">
    <property type="entry name" value="NAD(P)-bd_dom_sf"/>
</dbReference>
<keyword evidence="6" id="KW-1185">Reference proteome</keyword>
<dbReference type="AlphaFoldDB" id="W3XLU3"/>
<dbReference type="Proteomes" id="UP000030651">
    <property type="component" value="Unassembled WGS sequence"/>
</dbReference>
<keyword evidence="2" id="KW-0521">NADP</keyword>
<evidence type="ECO:0000256" key="4">
    <source>
        <dbReference type="RuleBase" id="RU000363"/>
    </source>
</evidence>
<dbReference type="RefSeq" id="XP_007827633.1">
    <property type="nucleotide sequence ID" value="XM_007829442.1"/>
</dbReference>
<dbReference type="InParanoid" id="W3XLU3"/>
<dbReference type="PANTHER" id="PTHR44169">
    <property type="entry name" value="NADPH-DEPENDENT 1-ACYLDIHYDROXYACETONE PHOSPHATE REDUCTASE"/>
    <property type="match status" value="1"/>
</dbReference>
<accession>W3XLU3</accession>
<dbReference type="OMA" id="IWRGKMA"/>
<evidence type="ECO:0000256" key="3">
    <source>
        <dbReference type="ARBA" id="ARBA00023002"/>
    </source>
</evidence>
<dbReference type="GO" id="GO:0019433">
    <property type="term" value="P:triglyceride catabolic process"/>
    <property type="evidence" value="ECO:0007669"/>
    <property type="project" value="TreeGrafter"/>
</dbReference>
<comment type="similarity">
    <text evidence="1 4">Belongs to the short-chain dehydrogenases/reductases (SDR) family.</text>
</comment>
<dbReference type="PROSITE" id="PS00061">
    <property type="entry name" value="ADH_SHORT"/>
    <property type="match status" value="1"/>
</dbReference>
<dbReference type="Gene3D" id="3.40.50.720">
    <property type="entry name" value="NAD(P)-binding Rossmann-like Domain"/>
    <property type="match status" value="1"/>
</dbReference>
<protein>
    <submittedName>
        <fullName evidence="5">Uncharacterized protein</fullName>
    </submittedName>
</protein>
<dbReference type="OrthoDB" id="2102561at2759"/>
<evidence type="ECO:0000313" key="6">
    <source>
        <dbReference type="Proteomes" id="UP000030651"/>
    </source>
</evidence>
<name>W3XLU3_PESFW</name>
<dbReference type="Pfam" id="PF00106">
    <property type="entry name" value="adh_short"/>
    <property type="match status" value="1"/>
</dbReference>
<dbReference type="GO" id="GO:0000140">
    <property type="term" value="F:acylglycerone-phosphate reductase (NADP+) activity"/>
    <property type="evidence" value="ECO:0007669"/>
    <property type="project" value="TreeGrafter"/>
</dbReference>
<organism evidence="5 6">
    <name type="scientific">Pestalotiopsis fici (strain W106-1 / CGMCC3.15140)</name>
    <dbReference type="NCBI Taxonomy" id="1229662"/>
    <lineage>
        <taxon>Eukaryota</taxon>
        <taxon>Fungi</taxon>
        <taxon>Dikarya</taxon>
        <taxon>Ascomycota</taxon>
        <taxon>Pezizomycotina</taxon>
        <taxon>Sordariomycetes</taxon>
        <taxon>Xylariomycetidae</taxon>
        <taxon>Amphisphaeriales</taxon>
        <taxon>Sporocadaceae</taxon>
        <taxon>Pestalotiopsis</taxon>
    </lineage>
</organism>
<evidence type="ECO:0000256" key="1">
    <source>
        <dbReference type="ARBA" id="ARBA00006484"/>
    </source>
</evidence>
<dbReference type="GeneID" id="19265874"/>
<dbReference type="STRING" id="1229662.W3XLU3"/>